<dbReference type="RefSeq" id="WP_157434292.1">
    <property type="nucleotide sequence ID" value="NZ_CP016076.1"/>
</dbReference>
<dbReference type="Proteomes" id="UP000185511">
    <property type="component" value="Chromosome"/>
</dbReference>
<sequence length="234" mass="25875">MSVTEVVEQLRQTHALLTVAREATIVAKAAISEGRDDVRLAHNAMIQAQQIIDDYWHTISGHRAAGPETTPGTTIGPTGRPIEAALSSTVDTKGKESDATDHRAHYAEWIADRERAGVVIRPKDVTRMARMPNGRIVWAGRNNRRGGQDHILSRNRIDEFRRMGVPEDPIMDLAFAALERGAVVGYSGQDRPVYEVVFEGERRRVAITGAPDGVVVGAHPISLKRKLRTRLHRS</sequence>
<gene>
    <name evidence="1" type="ORF">UA74_18500</name>
</gene>
<keyword evidence="2" id="KW-1185">Reference proteome</keyword>
<evidence type="ECO:0008006" key="3">
    <source>
        <dbReference type="Google" id="ProtNLM"/>
    </source>
</evidence>
<protein>
    <recommendedName>
        <fullName evidence="3">DUF4258 domain-containing protein</fullName>
    </recommendedName>
</protein>
<name>A0AAC9PT37_9PSEU</name>
<evidence type="ECO:0000313" key="2">
    <source>
        <dbReference type="Proteomes" id="UP000185511"/>
    </source>
</evidence>
<dbReference type="EMBL" id="CP016076">
    <property type="protein sequence ID" value="APU15728.1"/>
    <property type="molecule type" value="Genomic_DNA"/>
</dbReference>
<dbReference type="KEGG" id="acad:UA74_18500"/>
<organism evidence="1 2">
    <name type="scientific">Actinoalloteichus fjordicus</name>
    <dbReference type="NCBI Taxonomy" id="1612552"/>
    <lineage>
        <taxon>Bacteria</taxon>
        <taxon>Bacillati</taxon>
        <taxon>Actinomycetota</taxon>
        <taxon>Actinomycetes</taxon>
        <taxon>Pseudonocardiales</taxon>
        <taxon>Pseudonocardiaceae</taxon>
        <taxon>Actinoalloteichus</taxon>
    </lineage>
</organism>
<dbReference type="AlphaFoldDB" id="A0AAC9PT37"/>
<evidence type="ECO:0000313" key="1">
    <source>
        <dbReference type="EMBL" id="APU15728.1"/>
    </source>
</evidence>
<reference evidence="2" key="1">
    <citation type="submission" date="2016-06" db="EMBL/GenBank/DDBJ databases">
        <title>Complete genome sequence of Actinoalloteichus fjordicus DSM 46855 (=ADI127-17), type strain of the new species Actinoalloteichus fjordicus.</title>
        <authorList>
            <person name="Ruckert C."/>
            <person name="Nouioui I."/>
            <person name="Willmese J."/>
            <person name="van Wezel G."/>
            <person name="Klenk H.-P."/>
            <person name="Kalinowski J."/>
            <person name="Zotchev S.B."/>
        </authorList>
    </citation>
    <scope>NUCLEOTIDE SEQUENCE [LARGE SCALE GENOMIC DNA]</scope>
    <source>
        <strain evidence="2">ADI127-7</strain>
    </source>
</reference>
<proteinExistence type="predicted"/>
<accession>A0AAC9PT37</accession>